<evidence type="ECO:0000313" key="7">
    <source>
        <dbReference type="Proteomes" id="UP000185596"/>
    </source>
</evidence>
<dbReference type="RefSeq" id="WP_075123859.1">
    <property type="nucleotide sequence ID" value="NZ_MSIE01000002.1"/>
</dbReference>
<keyword evidence="1" id="KW-0479">Metal-binding</keyword>
<comment type="caution">
    <text evidence="6">The sequence shown here is derived from an EMBL/GenBank/DDBJ whole genome shotgun (WGS) entry which is preliminary data.</text>
</comment>
<comment type="similarity">
    <text evidence="4">Belongs to the cyclic nucleotide phosphodiesterase class-III family.</text>
</comment>
<dbReference type="InterPro" id="IPR050884">
    <property type="entry name" value="CNP_phosphodiesterase-III"/>
</dbReference>
<gene>
    <name evidence="6" type="ORF">BU204_02585</name>
</gene>
<dbReference type="InterPro" id="IPR004843">
    <property type="entry name" value="Calcineurin-like_PHP"/>
</dbReference>
<proteinExistence type="inferred from homology"/>
<dbReference type="InterPro" id="IPR026575">
    <property type="entry name" value="GpdQ/CpdA-like"/>
</dbReference>
<dbReference type="GO" id="GO:0046872">
    <property type="term" value="F:metal ion binding"/>
    <property type="evidence" value="ECO:0007669"/>
    <property type="project" value="UniProtKB-KW"/>
</dbReference>
<dbReference type="Pfam" id="PF00149">
    <property type="entry name" value="Metallophos"/>
    <property type="match status" value="1"/>
</dbReference>
<reference evidence="6 7" key="1">
    <citation type="submission" date="2016-12" db="EMBL/GenBank/DDBJ databases">
        <title>The draft genome sequence of Actinophytocola sp. 11-183.</title>
        <authorList>
            <person name="Wang W."/>
            <person name="Yuan L."/>
        </authorList>
    </citation>
    <scope>NUCLEOTIDE SEQUENCE [LARGE SCALE GENOMIC DNA]</scope>
    <source>
        <strain evidence="6 7">11-183</strain>
    </source>
</reference>
<protein>
    <recommendedName>
        <fullName evidence="5">Calcineurin-like phosphoesterase domain-containing protein</fullName>
    </recommendedName>
</protein>
<dbReference type="Proteomes" id="UP000185596">
    <property type="component" value="Unassembled WGS sequence"/>
</dbReference>
<evidence type="ECO:0000259" key="5">
    <source>
        <dbReference type="Pfam" id="PF00149"/>
    </source>
</evidence>
<dbReference type="SUPFAM" id="SSF56300">
    <property type="entry name" value="Metallo-dependent phosphatases"/>
    <property type="match status" value="1"/>
</dbReference>
<dbReference type="PANTHER" id="PTHR42988:SF2">
    <property type="entry name" value="CYCLIC NUCLEOTIDE PHOSPHODIESTERASE CBUA0032-RELATED"/>
    <property type="match status" value="1"/>
</dbReference>
<dbReference type="Gene3D" id="3.60.21.10">
    <property type="match status" value="1"/>
</dbReference>
<accession>A0A1Q8CY43</accession>
<dbReference type="STRING" id="1912961.BU204_02585"/>
<organism evidence="6 7">
    <name type="scientific">Actinophytocola xanthii</name>
    <dbReference type="NCBI Taxonomy" id="1912961"/>
    <lineage>
        <taxon>Bacteria</taxon>
        <taxon>Bacillati</taxon>
        <taxon>Actinomycetota</taxon>
        <taxon>Actinomycetes</taxon>
        <taxon>Pseudonocardiales</taxon>
        <taxon>Pseudonocardiaceae</taxon>
    </lineage>
</organism>
<keyword evidence="7" id="KW-1185">Reference proteome</keyword>
<dbReference type="PANTHER" id="PTHR42988">
    <property type="entry name" value="PHOSPHOHYDROLASE"/>
    <property type="match status" value="1"/>
</dbReference>
<evidence type="ECO:0000256" key="3">
    <source>
        <dbReference type="ARBA" id="ARBA00023004"/>
    </source>
</evidence>
<dbReference type="AlphaFoldDB" id="A0A1Q8CY43"/>
<dbReference type="InterPro" id="IPR029052">
    <property type="entry name" value="Metallo-depent_PP-like"/>
</dbReference>
<dbReference type="GO" id="GO:0004112">
    <property type="term" value="F:cyclic-nucleotide phosphodiesterase activity"/>
    <property type="evidence" value="ECO:0007669"/>
    <property type="project" value="InterPro"/>
</dbReference>
<keyword evidence="3" id="KW-0408">Iron</keyword>
<evidence type="ECO:0000256" key="1">
    <source>
        <dbReference type="ARBA" id="ARBA00022723"/>
    </source>
</evidence>
<evidence type="ECO:0000256" key="2">
    <source>
        <dbReference type="ARBA" id="ARBA00022801"/>
    </source>
</evidence>
<feature type="domain" description="Calcineurin-like phosphoesterase" evidence="5">
    <location>
        <begin position="1"/>
        <end position="197"/>
    </location>
</feature>
<dbReference type="EMBL" id="MSIE01000002">
    <property type="protein sequence ID" value="OLF19255.1"/>
    <property type="molecule type" value="Genomic_DNA"/>
</dbReference>
<sequence>MLIGHLSDMHITTGPLAGAPAKLFHDALIRVQALDPQPACIVITGDLADHGDPDEYRLAATVLHGVDLPVHIVPGNHDNAEHMARAFARTEYVRAAEAEPHRLYYRVDYDGLRILFCDSSVAGRSFGRLGRTQLEWIDDELGTASEASVVLAMHHHPVRSGIAGMDNSMLADATELEAVLARHRPLSRILIGHLHRPLTTMFAGSVVTSAPSTYRQSFLGLDPTRCGAYVEEPPGFLLHDFGHRPALTHVVPVRSGPPLGRFGRPTSPR</sequence>
<evidence type="ECO:0000256" key="4">
    <source>
        <dbReference type="ARBA" id="ARBA00025742"/>
    </source>
</evidence>
<name>A0A1Q8CY43_9PSEU</name>
<dbReference type="CDD" id="cd07402">
    <property type="entry name" value="MPP_GpdQ"/>
    <property type="match status" value="1"/>
</dbReference>
<keyword evidence="2" id="KW-0378">Hydrolase</keyword>
<evidence type="ECO:0000313" key="6">
    <source>
        <dbReference type="EMBL" id="OLF19255.1"/>
    </source>
</evidence>